<organism evidence="2 3">
    <name type="scientific">Candidatus Lloydbacteria bacterium RIFCSPHIGHO2_01_FULL_49_22</name>
    <dbReference type="NCBI Taxonomy" id="1798658"/>
    <lineage>
        <taxon>Bacteria</taxon>
        <taxon>Candidatus Lloydiibacteriota</taxon>
    </lineage>
</organism>
<keyword evidence="1" id="KW-1133">Transmembrane helix</keyword>
<keyword evidence="1" id="KW-0812">Transmembrane</keyword>
<evidence type="ECO:0000313" key="3">
    <source>
        <dbReference type="Proteomes" id="UP000177122"/>
    </source>
</evidence>
<evidence type="ECO:0000313" key="2">
    <source>
        <dbReference type="EMBL" id="OGZ04803.1"/>
    </source>
</evidence>
<proteinExistence type="predicted"/>
<name>A0A1G2CTV8_9BACT</name>
<feature type="transmembrane region" description="Helical" evidence="1">
    <location>
        <begin position="31"/>
        <end position="53"/>
    </location>
</feature>
<reference evidence="2 3" key="1">
    <citation type="journal article" date="2016" name="Nat. Commun.">
        <title>Thousands of microbial genomes shed light on interconnected biogeochemical processes in an aquifer system.</title>
        <authorList>
            <person name="Anantharaman K."/>
            <person name="Brown C.T."/>
            <person name="Hug L.A."/>
            <person name="Sharon I."/>
            <person name="Castelle C.J."/>
            <person name="Probst A.J."/>
            <person name="Thomas B.C."/>
            <person name="Singh A."/>
            <person name="Wilkins M.J."/>
            <person name="Karaoz U."/>
            <person name="Brodie E.L."/>
            <person name="Williams K.H."/>
            <person name="Hubbard S.S."/>
            <person name="Banfield J.F."/>
        </authorList>
    </citation>
    <scope>NUCLEOTIDE SEQUENCE [LARGE SCALE GENOMIC DNA]</scope>
</reference>
<dbReference type="AlphaFoldDB" id="A0A1G2CTV8"/>
<dbReference type="EMBL" id="MHLI01000020">
    <property type="protein sequence ID" value="OGZ04803.1"/>
    <property type="molecule type" value="Genomic_DNA"/>
</dbReference>
<accession>A0A1G2CTV8</accession>
<sequence>MPETDHDTLTKLLDIEKENNRILRGMHRSMLWGRIFTFIYWLVILGVLGWSYYFVQPYLVKYLETYQKLVHTISTLDSGAASLPNLQGLLDKVR</sequence>
<protein>
    <submittedName>
        <fullName evidence="2">Uncharacterized protein</fullName>
    </submittedName>
</protein>
<comment type="caution">
    <text evidence="2">The sequence shown here is derived from an EMBL/GenBank/DDBJ whole genome shotgun (WGS) entry which is preliminary data.</text>
</comment>
<evidence type="ECO:0000256" key="1">
    <source>
        <dbReference type="SAM" id="Phobius"/>
    </source>
</evidence>
<gene>
    <name evidence="2" type="ORF">A2845_05565</name>
</gene>
<keyword evidence="1" id="KW-0472">Membrane</keyword>
<dbReference type="Proteomes" id="UP000177122">
    <property type="component" value="Unassembled WGS sequence"/>
</dbReference>